<evidence type="ECO:0000313" key="1">
    <source>
        <dbReference type="EMBL" id="KAJ0398796.1"/>
    </source>
</evidence>
<dbReference type="EMBL" id="JAKCXM010000204">
    <property type="protein sequence ID" value="KAJ0398796.1"/>
    <property type="molecule type" value="Genomic_DNA"/>
</dbReference>
<protein>
    <submittedName>
        <fullName evidence="1">Uncharacterized protein</fullName>
    </submittedName>
</protein>
<comment type="caution">
    <text evidence="1">The sequence shown here is derived from an EMBL/GenBank/DDBJ whole genome shotgun (WGS) entry which is preliminary data.</text>
</comment>
<name>A0AAD5LI01_PYTIN</name>
<reference evidence="1" key="1">
    <citation type="submission" date="2021-12" db="EMBL/GenBank/DDBJ databases">
        <title>Prjna785345.</title>
        <authorList>
            <person name="Rujirawat T."/>
            <person name="Krajaejun T."/>
        </authorList>
    </citation>
    <scope>NUCLEOTIDE SEQUENCE</scope>
    <source>
        <strain evidence="1">Pi057C3</strain>
    </source>
</reference>
<gene>
    <name evidence="1" type="ORF">P43SY_007409</name>
</gene>
<proteinExistence type="predicted"/>
<sequence length="230" mass="26234">MAALATRELVDAEYHERQLRHAVRRWLIAAAAAQHRRQRREKAVAWHMLSQLRRFWRAWRSLRQHRLLTARARRFAAKATLRSCFWRWHDSAERAGELDNDMVEWWSVHRASKWRLKIALAQWRRHVAGSVRLRMLRLFHRWRRGHVAIVKYATFCSASSKSSRYVYAGSSGVGISSTIAGKQQRDRGIDADACGSCFGDGTAFSLVVQASCDGSASIVCGATCLANGAR</sequence>
<accession>A0AAD5LI01</accession>
<keyword evidence="2" id="KW-1185">Reference proteome</keyword>
<dbReference type="AlphaFoldDB" id="A0AAD5LI01"/>
<evidence type="ECO:0000313" key="2">
    <source>
        <dbReference type="Proteomes" id="UP001209570"/>
    </source>
</evidence>
<organism evidence="1 2">
    <name type="scientific">Pythium insidiosum</name>
    <name type="common">Pythiosis disease agent</name>
    <dbReference type="NCBI Taxonomy" id="114742"/>
    <lineage>
        <taxon>Eukaryota</taxon>
        <taxon>Sar</taxon>
        <taxon>Stramenopiles</taxon>
        <taxon>Oomycota</taxon>
        <taxon>Peronosporomycetes</taxon>
        <taxon>Pythiales</taxon>
        <taxon>Pythiaceae</taxon>
        <taxon>Pythium</taxon>
    </lineage>
</organism>
<dbReference type="Proteomes" id="UP001209570">
    <property type="component" value="Unassembled WGS sequence"/>
</dbReference>